<dbReference type="EMBL" id="JACHBC010000011">
    <property type="protein sequence ID" value="MBB5563305.1"/>
    <property type="molecule type" value="Genomic_DNA"/>
</dbReference>
<evidence type="ECO:0000313" key="2">
    <source>
        <dbReference type="Proteomes" id="UP000528824"/>
    </source>
</evidence>
<gene>
    <name evidence="1" type="ORF">GGI59_004997</name>
</gene>
<organism evidence="1 2">
    <name type="scientific">Rhizobium lentis</name>
    <dbReference type="NCBI Taxonomy" id="1138194"/>
    <lineage>
        <taxon>Bacteria</taxon>
        <taxon>Pseudomonadati</taxon>
        <taxon>Pseudomonadota</taxon>
        <taxon>Alphaproteobacteria</taxon>
        <taxon>Hyphomicrobiales</taxon>
        <taxon>Rhizobiaceae</taxon>
        <taxon>Rhizobium/Agrobacterium group</taxon>
        <taxon>Rhizobium</taxon>
    </lineage>
</organism>
<accession>A0A7W8XI84</accession>
<comment type="caution">
    <text evidence="1">The sequence shown here is derived from an EMBL/GenBank/DDBJ whole genome shotgun (WGS) entry which is preliminary data.</text>
</comment>
<dbReference type="RefSeq" id="WP_281414056.1">
    <property type="nucleotide sequence ID" value="NZ_JACHBB010000010.1"/>
</dbReference>
<keyword evidence="2" id="KW-1185">Reference proteome</keyword>
<dbReference type="AlphaFoldDB" id="A0A7W8XI84"/>
<reference evidence="1 2" key="1">
    <citation type="submission" date="2020-08" db="EMBL/GenBank/DDBJ databases">
        <title>Genomic Encyclopedia of Type Strains, Phase IV (KMG-V): Genome sequencing to study the core and pangenomes of soil and plant-associated prokaryotes.</title>
        <authorList>
            <person name="Whitman W."/>
        </authorList>
    </citation>
    <scope>NUCLEOTIDE SEQUENCE [LARGE SCALE GENOMIC DNA]</scope>
    <source>
        <strain evidence="1 2">SEMIA 4034</strain>
    </source>
</reference>
<protein>
    <submittedName>
        <fullName evidence="1">Uncharacterized protein</fullName>
    </submittedName>
</protein>
<evidence type="ECO:0000313" key="1">
    <source>
        <dbReference type="EMBL" id="MBB5563305.1"/>
    </source>
</evidence>
<name>A0A7W8XI84_9HYPH</name>
<dbReference type="Proteomes" id="UP000528824">
    <property type="component" value="Unassembled WGS sequence"/>
</dbReference>
<proteinExistence type="predicted"/>
<sequence>MQKTPRQPMEPLIDVNGQISPVTYTVRFKEGMSHSYGSISA</sequence>